<dbReference type="Proteomes" id="UP001055940">
    <property type="component" value="Chromosome"/>
</dbReference>
<organism evidence="1 2">
    <name type="scientific">Nocardiopsis exhalans</name>
    <dbReference type="NCBI Taxonomy" id="163604"/>
    <lineage>
        <taxon>Bacteria</taxon>
        <taxon>Bacillati</taxon>
        <taxon>Actinomycetota</taxon>
        <taxon>Actinomycetes</taxon>
        <taxon>Streptosporangiales</taxon>
        <taxon>Nocardiopsidaceae</taxon>
        <taxon>Nocardiopsis</taxon>
    </lineage>
</organism>
<evidence type="ECO:0000313" key="1">
    <source>
        <dbReference type="EMBL" id="USY20004.1"/>
    </source>
</evidence>
<reference evidence="1" key="1">
    <citation type="submission" date="2022-06" db="EMBL/GenBank/DDBJ databases">
        <authorList>
            <person name="Ping M."/>
        </authorList>
    </citation>
    <scope>NUCLEOTIDE SEQUENCE</scope>
    <source>
        <strain evidence="1">JCM11759T</strain>
    </source>
</reference>
<name>A0ABY5D9I8_9ACTN</name>
<keyword evidence="2" id="KW-1185">Reference proteome</keyword>
<accession>A0ABY5D9I8</accession>
<dbReference type="RefSeq" id="WP_254419143.1">
    <property type="nucleotide sequence ID" value="NZ_BAAAJB010000002.1"/>
</dbReference>
<protein>
    <recommendedName>
        <fullName evidence="3">Toxin-antitoxin system HicB family antitoxin</fullName>
    </recommendedName>
</protein>
<evidence type="ECO:0008006" key="3">
    <source>
        <dbReference type="Google" id="ProtNLM"/>
    </source>
</evidence>
<gene>
    <name evidence="1" type="ORF">NE857_33085</name>
</gene>
<evidence type="ECO:0000313" key="2">
    <source>
        <dbReference type="Proteomes" id="UP001055940"/>
    </source>
</evidence>
<proteinExistence type="predicted"/>
<sequence length="84" mass="9174">MPTEVSVFLEPDTVARARRAADRHGIPLNEWLARAIRQAADLSEARAVLEEHFAGHGEPTAEAEAERMITEAGVGRPVSTVRTQ</sequence>
<dbReference type="EMBL" id="CP099837">
    <property type="protein sequence ID" value="USY20004.1"/>
    <property type="molecule type" value="Genomic_DNA"/>
</dbReference>